<evidence type="ECO:0000256" key="1">
    <source>
        <dbReference type="SAM" id="MobiDB-lite"/>
    </source>
</evidence>
<dbReference type="AlphaFoldDB" id="A0AAP0EKI9"/>
<evidence type="ECO:0008006" key="5">
    <source>
        <dbReference type="Google" id="ProtNLM"/>
    </source>
</evidence>
<feature type="region of interest" description="Disordered" evidence="1">
    <location>
        <begin position="47"/>
        <end position="67"/>
    </location>
</feature>
<dbReference type="EMBL" id="JBBNAF010000012">
    <property type="protein sequence ID" value="KAK9092208.1"/>
    <property type="molecule type" value="Genomic_DNA"/>
</dbReference>
<feature type="chain" id="PRO_5042936734" description="Secreted protein" evidence="2">
    <location>
        <begin position="21"/>
        <end position="118"/>
    </location>
</feature>
<proteinExistence type="predicted"/>
<evidence type="ECO:0000256" key="2">
    <source>
        <dbReference type="SAM" id="SignalP"/>
    </source>
</evidence>
<organism evidence="3 4">
    <name type="scientific">Stephania yunnanensis</name>
    <dbReference type="NCBI Taxonomy" id="152371"/>
    <lineage>
        <taxon>Eukaryota</taxon>
        <taxon>Viridiplantae</taxon>
        <taxon>Streptophyta</taxon>
        <taxon>Embryophyta</taxon>
        <taxon>Tracheophyta</taxon>
        <taxon>Spermatophyta</taxon>
        <taxon>Magnoliopsida</taxon>
        <taxon>Ranunculales</taxon>
        <taxon>Menispermaceae</taxon>
        <taxon>Menispermoideae</taxon>
        <taxon>Cissampelideae</taxon>
        <taxon>Stephania</taxon>
    </lineage>
</organism>
<keyword evidence="4" id="KW-1185">Reference proteome</keyword>
<dbReference type="Proteomes" id="UP001420932">
    <property type="component" value="Unassembled WGS sequence"/>
</dbReference>
<feature type="signal peptide" evidence="2">
    <location>
        <begin position="1"/>
        <end position="20"/>
    </location>
</feature>
<evidence type="ECO:0000313" key="3">
    <source>
        <dbReference type="EMBL" id="KAK9092208.1"/>
    </source>
</evidence>
<keyword evidence="2" id="KW-0732">Signal</keyword>
<sequence length="118" mass="13307">MNSVFCALGYLLLRSCVVYGQVHLIEYFHVEPNLSATDHGPHANVTHVSRGGQPGSVRFTKKPSSKPTTACRWDNSLETATLTHYEHPFSRTYKARTTWYTSRSESHFASKGAYRWGA</sequence>
<comment type="caution">
    <text evidence="3">The sequence shown here is derived from an EMBL/GenBank/DDBJ whole genome shotgun (WGS) entry which is preliminary data.</text>
</comment>
<gene>
    <name evidence="3" type="ORF">Syun_027119</name>
</gene>
<name>A0AAP0EKI9_9MAGN</name>
<reference evidence="3 4" key="1">
    <citation type="submission" date="2024-01" db="EMBL/GenBank/DDBJ databases">
        <title>Genome assemblies of Stephania.</title>
        <authorList>
            <person name="Yang L."/>
        </authorList>
    </citation>
    <scope>NUCLEOTIDE SEQUENCE [LARGE SCALE GENOMIC DNA]</scope>
    <source>
        <strain evidence="3">YNDBR</strain>
        <tissue evidence="3">Leaf</tissue>
    </source>
</reference>
<accession>A0AAP0EKI9</accession>
<protein>
    <recommendedName>
        <fullName evidence="5">Secreted protein</fullName>
    </recommendedName>
</protein>
<evidence type="ECO:0000313" key="4">
    <source>
        <dbReference type="Proteomes" id="UP001420932"/>
    </source>
</evidence>